<evidence type="ECO:0000256" key="8">
    <source>
        <dbReference type="SAM" id="Phobius"/>
    </source>
</evidence>
<feature type="transmembrane region" description="Helical" evidence="8">
    <location>
        <begin position="71"/>
        <end position="91"/>
    </location>
</feature>
<gene>
    <name evidence="9" type="ORF">SAMN05660420_02111</name>
</gene>
<protein>
    <submittedName>
        <fullName evidence="9">Exosortase</fullName>
    </submittedName>
</protein>
<dbReference type="STRING" id="37625.SAMN05660420_02111"/>
<comment type="subcellular location">
    <subcellularLocation>
        <location evidence="1">Cell membrane</location>
        <topology evidence="1">Multi-pass membrane protein</topology>
    </subcellularLocation>
</comment>
<dbReference type="GO" id="GO:0008233">
    <property type="term" value="F:peptidase activity"/>
    <property type="evidence" value="ECO:0007669"/>
    <property type="project" value="UniProtKB-KW"/>
</dbReference>
<dbReference type="NCBIfam" id="TIGR04178">
    <property type="entry name" value="exo_archaeo"/>
    <property type="match status" value="1"/>
</dbReference>
<dbReference type="InterPro" id="IPR013426">
    <property type="entry name" value="EpsH-like"/>
</dbReference>
<keyword evidence="4 8" id="KW-0812">Transmembrane</keyword>
<dbReference type="InterPro" id="IPR026392">
    <property type="entry name" value="Exo/Archaeosortase_dom"/>
</dbReference>
<name>A0A1H4BB08_9BACT</name>
<evidence type="ECO:0000313" key="10">
    <source>
        <dbReference type="Proteomes" id="UP000199409"/>
    </source>
</evidence>
<dbReference type="RefSeq" id="WP_245706460.1">
    <property type="nucleotide sequence ID" value="NZ_FNQN01000006.1"/>
</dbReference>
<feature type="transmembrane region" description="Helical" evidence="8">
    <location>
        <begin position="121"/>
        <end position="139"/>
    </location>
</feature>
<feature type="transmembrane region" description="Helical" evidence="8">
    <location>
        <begin position="253"/>
        <end position="273"/>
    </location>
</feature>
<evidence type="ECO:0000256" key="4">
    <source>
        <dbReference type="ARBA" id="ARBA00022692"/>
    </source>
</evidence>
<feature type="transmembrane region" description="Helical" evidence="8">
    <location>
        <begin position="146"/>
        <end position="166"/>
    </location>
</feature>
<dbReference type="NCBIfam" id="TIGR03109">
    <property type="entry name" value="exosort_XrtA"/>
    <property type="match status" value="1"/>
</dbReference>
<organism evidence="9 10">
    <name type="scientific">Desulfuromusa kysingii</name>
    <dbReference type="NCBI Taxonomy" id="37625"/>
    <lineage>
        <taxon>Bacteria</taxon>
        <taxon>Pseudomonadati</taxon>
        <taxon>Thermodesulfobacteriota</taxon>
        <taxon>Desulfuromonadia</taxon>
        <taxon>Desulfuromonadales</taxon>
        <taxon>Geopsychrobacteraceae</taxon>
        <taxon>Desulfuromusa</taxon>
    </lineage>
</organism>
<dbReference type="GO" id="GO:0005886">
    <property type="term" value="C:plasma membrane"/>
    <property type="evidence" value="ECO:0007669"/>
    <property type="project" value="UniProtKB-SubCell"/>
</dbReference>
<keyword evidence="6 8" id="KW-1133">Transmembrane helix</keyword>
<keyword evidence="10" id="KW-1185">Reference proteome</keyword>
<dbReference type="InterPro" id="IPR017540">
    <property type="entry name" value="Exosortase-1"/>
</dbReference>
<accession>A0A1H4BB08</accession>
<reference evidence="9 10" key="1">
    <citation type="submission" date="2016-10" db="EMBL/GenBank/DDBJ databases">
        <authorList>
            <person name="de Groot N.N."/>
        </authorList>
    </citation>
    <scope>NUCLEOTIDE SEQUENCE [LARGE SCALE GENOMIC DNA]</scope>
    <source>
        <strain evidence="9 10">DSM 7343</strain>
    </source>
</reference>
<sequence length="278" mass="30586">MTILQSSKFQIGLLVALILGIIGVYAGIFQNLYADWMNDPNYSHGLLVPLISAYFIWQKKDELTSLPVKPANSGLVLILFAVVVLIAGVAAQEYFTKRVSVVFLLAGMVVFLLGWQWLKSLLLPIGFLFFMIPLPYIIYDAMAFPLKLFVAKFSVIALKLMGVIVWREGNIIMFPQTVLEVADACSGLRSLMSLLALGVALAVFSQKKRSAMVFLVLLTIPIAILTNMIRVIGTGFLAQYYGAAAAEGFFHEFAGMGVFLLAMVLLFVSSGVLRKVWS</sequence>
<evidence type="ECO:0000256" key="3">
    <source>
        <dbReference type="ARBA" id="ARBA00022670"/>
    </source>
</evidence>
<dbReference type="InterPro" id="IPR019127">
    <property type="entry name" value="Exosortase"/>
</dbReference>
<dbReference type="AlphaFoldDB" id="A0A1H4BB08"/>
<keyword evidence="5" id="KW-0378">Hydrolase</keyword>
<evidence type="ECO:0000256" key="2">
    <source>
        <dbReference type="ARBA" id="ARBA00022475"/>
    </source>
</evidence>
<keyword evidence="7 8" id="KW-0472">Membrane</keyword>
<evidence type="ECO:0000256" key="6">
    <source>
        <dbReference type="ARBA" id="ARBA00022989"/>
    </source>
</evidence>
<dbReference type="GO" id="GO:0006508">
    <property type="term" value="P:proteolysis"/>
    <property type="evidence" value="ECO:0007669"/>
    <property type="project" value="UniProtKB-KW"/>
</dbReference>
<proteinExistence type="predicted"/>
<dbReference type="EMBL" id="FNQN01000006">
    <property type="protein sequence ID" value="SEA45276.1"/>
    <property type="molecule type" value="Genomic_DNA"/>
</dbReference>
<dbReference type="Proteomes" id="UP000199409">
    <property type="component" value="Unassembled WGS sequence"/>
</dbReference>
<feature type="transmembrane region" description="Helical" evidence="8">
    <location>
        <begin position="12"/>
        <end position="33"/>
    </location>
</feature>
<evidence type="ECO:0000256" key="7">
    <source>
        <dbReference type="ARBA" id="ARBA00023136"/>
    </source>
</evidence>
<feature type="transmembrane region" description="Helical" evidence="8">
    <location>
        <begin position="211"/>
        <end position="233"/>
    </location>
</feature>
<keyword evidence="3" id="KW-0645">Protease</keyword>
<evidence type="ECO:0000256" key="1">
    <source>
        <dbReference type="ARBA" id="ARBA00004651"/>
    </source>
</evidence>
<keyword evidence="2" id="KW-1003">Cell membrane</keyword>
<evidence type="ECO:0000313" key="9">
    <source>
        <dbReference type="EMBL" id="SEA45276.1"/>
    </source>
</evidence>
<feature type="transmembrane region" description="Helical" evidence="8">
    <location>
        <begin position="98"/>
        <end position="115"/>
    </location>
</feature>
<dbReference type="Pfam" id="PF09721">
    <property type="entry name" value="Exosortase_EpsH"/>
    <property type="match status" value="1"/>
</dbReference>
<evidence type="ECO:0000256" key="5">
    <source>
        <dbReference type="ARBA" id="ARBA00022801"/>
    </source>
</evidence>
<dbReference type="NCBIfam" id="TIGR02602">
    <property type="entry name" value="8TM_EpsH"/>
    <property type="match status" value="1"/>
</dbReference>
<feature type="transmembrane region" description="Helical" evidence="8">
    <location>
        <begin position="186"/>
        <end position="204"/>
    </location>
</feature>